<evidence type="ECO:0000256" key="2">
    <source>
        <dbReference type="ARBA" id="ARBA00009810"/>
    </source>
</evidence>
<feature type="domain" description="TonB-dependent receptor-like beta-barrel" evidence="14">
    <location>
        <begin position="241"/>
        <end position="688"/>
    </location>
</feature>
<dbReference type="RefSeq" id="WP_037234103.1">
    <property type="nucleotide sequence ID" value="NZ_JAEMUK010000015.1"/>
</dbReference>
<evidence type="ECO:0000256" key="7">
    <source>
        <dbReference type="ARBA" id="ARBA00023077"/>
    </source>
</evidence>
<dbReference type="InterPro" id="IPR000531">
    <property type="entry name" value="Beta-barrel_TonB"/>
</dbReference>
<dbReference type="PROSITE" id="PS52016">
    <property type="entry name" value="TONB_DEPENDENT_REC_3"/>
    <property type="match status" value="1"/>
</dbReference>
<evidence type="ECO:0000313" key="16">
    <source>
        <dbReference type="EMBL" id="MBJ7543638.1"/>
    </source>
</evidence>
<dbReference type="NCBIfam" id="TIGR01786">
    <property type="entry name" value="TonB-hemlactrns"/>
    <property type="match status" value="1"/>
</dbReference>
<dbReference type="PANTHER" id="PTHR30069">
    <property type="entry name" value="TONB-DEPENDENT OUTER MEMBRANE RECEPTOR"/>
    <property type="match status" value="1"/>
</dbReference>
<keyword evidence="3 11" id="KW-0813">Transport</keyword>
<organism evidence="16 17">
    <name type="scientific">Rhodomicrobium udaipurense</name>
    <dbReference type="NCBI Taxonomy" id="1202716"/>
    <lineage>
        <taxon>Bacteria</taxon>
        <taxon>Pseudomonadati</taxon>
        <taxon>Pseudomonadota</taxon>
        <taxon>Alphaproteobacteria</taxon>
        <taxon>Hyphomicrobiales</taxon>
        <taxon>Hyphomicrobiaceae</taxon>
        <taxon>Rhodomicrobium</taxon>
    </lineage>
</organism>
<comment type="similarity">
    <text evidence="2 11 12">Belongs to the TonB-dependent receptor family.</text>
</comment>
<evidence type="ECO:0000256" key="6">
    <source>
        <dbReference type="ARBA" id="ARBA00022729"/>
    </source>
</evidence>
<evidence type="ECO:0000256" key="13">
    <source>
        <dbReference type="SAM" id="SignalP"/>
    </source>
</evidence>
<keyword evidence="10 11" id="KW-0998">Cell outer membrane</keyword>
<keyword evidence="5 11" id="KW-0812">Transmembrane</keyword>
<evidence type="ECO:0000259" key="15">
    <source>
        <dbReference type="Pfam" id="PF07715"/>
    </source>
</evidence>
<dbReference type="InterPro" id="IPR039426">
    <property type="entry name" value="TonB-dep_rcpt-like"/>
</dbReference>
<accession>A0A8I1GFI7</accession>
<evidence type="ECO:0000313" key="17">
    <source>
        <dbReference type="Proteomes" id="UP000623250"/>
    </source>
</evidence>
<feature type="domain" description="TonB-dependent receptor plug" evidence="15">
    <location>
        <begin position="52"/>
        <end position="155"/>
    </location>
</feature>
<dbReference type="InterPro" id="IPR010949">
    <property type="entry name" value="TonB_Hb/transfer/lactofer_rcpt"/>
</dbReference>
<evidence type="ECO:0000256" key="3">
    <source>
        <dbReference type="ARBA" id="ARBA00022448"/>
    </source>
</evidence>
<dbReference type="PANTHER" id="PTHR30069:SF41">
    <property type="entry name" value="HEME_HEMOPEXIN UTILIZATION PROTEIN C"/>
    <property type="match status" value="1"/>
</dbReference>
<keyword evidence="4 11" id="KW-1134">Transmembrane beta strand</keyword>
<dbReference type="Gene3D" id="2.170.130.10">
    <property type="entry name" value="TonB-dependent receptor, plug domain"/>
    <property type="match status" value="1"/>
</dbReference>
<dbReference type="GO" id="GO:0044718">
    <property type="term" value="P:siderophore transmembrane transport"/>
    <property type="evidence" value="ECO:0007669"/>
    <property type="project" value="TreeGrafter"/>
</dbReference>
<evidence type="ECO:0000256" key="8">
    <source>
        <dbReference type="ARBA" id="ARBA00023136"/>
    </source>
</evidence>
<dbReference type="SUPFAM" id="SSF56935">
    <property type="entry name" value="Porins"/>
    <property type="match status" value="1"/>
</dbReference>
<keyword evidence="17" id="KW-1185">Reference proteome</keyword>
<keyword evidence="9 16" id="KW-0675">Receptor</keyword>
<protein>
    <submittedName>
        <fullName evidence="16">TonB-dependent hemoglobin/transferrin/lactoferrin family receptor</fullName>
    </submittedName>
</protein>
<dbReference type="Pfam" id="PF00593">
    <property type="entry name" value="TonB_dep_Rec_b-barrel"/>
    <property type="match status" value="1"/>
</dbReference>
<keyword evidence="7 12" id="KW-0798">TonB box</keyword>
<name>A0A8I1GFI7_9HYPH</name>
<evidence type="ECO:0000256" key="5">
    <source>
        <dbReference type="ARBA" id="ARBA00022692"/>
    </source>
</evidence>
<evidence type="ECO:0000256" key="10">
    <source>
        <dbReference type="ARBA" id="ARBA00023237"/>
    </source>
</evidence>
<keyword evidence="6 13" id="KW-0732">Signal</keyword>
<dbReference type="Gene3D" id="2.40.170.20">
    <property type="entry name" value="TonB-dependent receptor, beta-barrel domain"/>
    <property type="match status" value="1"/>
</dbReference>
<evidence type="ECO:0000256" key="9">
    <source>
        <dbReference type="ARBA" id="ARBA00023170"/>
    </source>
</evidence>
<comment type="caution">
    <text evidence="16">The sequence shown here is derived from an EMBL/GenBank/DDBJ whole genome shotgun (WGS) entry which is preliminary data.</text>
</comment>
<feature type="signal peptide" evidence="13">
    <location>
        <begin position="1"/>
        <end position="27"/>
    </location>
</feature>
<dbReference type="CDD" id="cd01347">
    <property type="entry name" value="ligand_gated_channel"/>
    <property type="match status" value="1"/>
</dbReference>
<dbReference type="GO" id="GO:0009279">
    <property type="term" value="C:cell outer membrane"/>
    <property type="evidence" value="ECO:0007669"/>
    <property type="project" value="UniProtKB-SubCell"/>
</dbReference>
<evidence type="ECO:0000259" key="14">
    <source>
        <dbReference type="Pfam" id="PF00593"/>
    </source>
</evidence>
<dbReference type="GO" id="GO:0015344">
    <property type="term" value="F:siderophore uptake transmembrane transporter activity"/>
    <property type="evidence" value="ECO:0007669"/>
    <property type="project" value="TreeGrafter"/>
</dbReference>
<feature type="chain" id="PRO_5034766390" evidence="13">
    <location>
        <begin position="28"/>
        <end position="717"/>
    </location>
</feature>
<dbReference type="NCBIfam" id="TIGR01785">
    <property type="entry name" value="TonB-hemin"/>
    <property type="match status" value="1"/>
</dbReference>
<gene>
    <name evidence="16" type="ORF">JDN41_08705</name>
</gene>
<dbReference type="InterPro" id="IPR036942">
    <property type="entry name" value="Beta-barrel_TonB_sf"/>
</dbReference>
<sequence>MTWGSRAAYAAAVALSASTLLSASAFSQDEAGQRVQLDEISIFATLNPIAAFDYPGQVSVVQKDQIEIEQPTSISDVLKSIPGVYVGGGPRIAGQDPQIRGFTGQDILVLVDGVRQSFESGHKGRIFLDPDLLKQVEVIKGPSSALYGSGALGGVIAMTTVDAADLLADGETAGFKIKMGGQSASQQALASATVFTRSEDKTYDVVANFGYRRVGDLELGNGTTLPNTDDIKSALVKGSVQITPDLKFTGTYTHFLDNGPSLANPQGNNVYDATTNKAVNRRALSDMVSGKLSYAPAGSPWFDGNLRVYWEQNHLYENYNISNTVREAARNVETVGVDIDNRSRFDLASLGAKVTLTYGADYHTDRQAGNDSCPVGSSGCGTSSVVTSTASIPSAEASYGGTFAQAEFKFDRPLSLPGEATLIPGVRFDTFSMNATGHEDFTDEAISPKIAGSYKPVPWFQVFGSYGEAFRAPTYNELYAQGNHFTAGYVGGIGLIYNRFKANPDLKPQEGQTAEGGAAFEFKNLVQSGDQLRIKGSYWNTTAQNYINQEVISDGCVSNPALFDQSKCYTWFFNVPNAELSGAEIELTYDSHRFFGGVGYSTMTGKDTETNEYLGALQPDKVILNAGVKVPEIWSRFGARYTIADQFTQTSSSSSYRSGYDLVDLYMVLEPTEGPFKGFRVDLGVDNITDQAYQVVDYASYEEGINFKGAVSWTVKW</sequence>
<dbReference type="InterPro" id="IPR011276">
    <property type="entry name" value="TonB_haem/Hb_rcpt"/>
</dbReference>
<dbReference type="Pfam" id="PF07715">
    <property type="entry name" value="Plug"/>
    <property type="match status" value="1"/>
</dbReference>
<evidence type="ECO:0000256" key="1">
    <source>
        <dbReference type="ARBA" id="ARBA00004571"/>
    </source>
</evidence>
<dbReference type="AlphaFoldDB" id="A0A8I1GFI7"/>
<dbReference type="GO" id="GO:0015232">
    <property type="term" value="F:heme transmembrane transporter activity"/>
    <property type="evidence" value="ECO:0007669"/>
    <property type="project" value="InterPro"/>
</dbReference>
<comment type="subcellular location">
    <subcellularLocation>
        <location evidence="1 11">Cell outer membrane</location>
        <topology evidence="1 11">Multi-pass membrane protein</topology>
    </subcellularLocation>
</comment>
<dbReference type="InterPro" id="IPR012910">
    <property type="entry name" value="Plug_dom"/>
</dbReference>
<evidence type="ECO:0000256" key="12">
    <source>
        <dbReference type="RuleBase" id="RU003357"/>
    </source>
</evidence>
<keyword evidence="8 11" id="KW-0472">Membrane</keyword>
<reference evidence="16 17" key="1">
    <citation type="submission" date="2020-12" db="EMBL/GenBank/DDBJ databases">
        <title>Revised draft genomes of Rhodomicrobium vannielii ATCC 17100 and Rhodomicrobium udaipurense JA643.</title>
        <authorList>
            <person name="Conners E.M."/>
            <person name="Davenport E.J."/>
            <person name="Bose A."/>
        </authorList>
    </citation>
    <scope>NUCLEOTIDE SEQUENCE [LARGE SCALE GENOMIC DNA]</scope>
    <source>
        <strain evidence="16 17">JA643</strain>
    </source>
</reference>
<evidence type="ECO:0000256" key="11">
    <source>
        <dbReference type="PROSITE-ProRule" id="PRU01360"/>
    </source>
</evidence>
<proteinExistence type="inferred from homology"/>
<evidence type="ECO:0000256" key="4">
    <source>
        <dbReference type="ARBA" id="ARBA00022452"/>
    </source>
</evidence>
<dbReference type="EMBL" id="JAEMUK010000015">
    <property type="protein sequence ID" value="MBJ7543638.1"/>
    <property type="molecule type" value="Genomic_DNA"/>
</dbReference>
<dbReference type="Proteomes" id="UP000623250">
    <property type="component" value="Unassembled WGS sequence"/>
</dbReference>
<dbReference type="InterPro" id="IPR037066">
    <property type="entry name" value="Plug_dom_sf"/>
</dbReference>